<feature type="compositionally biased region" description="Basic and acidic residues" evidence="1">
    <location>
        <begin position="559"/>
        <end position="575"/>
    </location>
</feature>
<feature type="region of interest" description="Disordered" evidence="1">
    <location>
        <begin position="422"/>
        <end position="591"/>
    </location>
</feature>
<gene>
    <name evidence="2" type="ORF">Cvel_19724</name>
</gene>
<evidence type="ECO:0000313" key="2">
    <source>
        <dbReference type="EMBL" id="CEM21786.1"/>
    </source>
</evidence>
<accession>A0A0G4G124</accession>
<feature type="compositionally biased region" description="Polar residues" evidence="1">
    <location>
        <begin position="523"/>
        <end position="534"/>
    </location>
</feature>
<evidence type="ECO:0000256" key="1">
    <source>
        <dbReference type="SAM" id="MobiDB-lite"/>
    </source>
</evidence>
<proteinExistence type="predicted"/>
<sequence>MQSARRFHTRAVLQPLLGRAAPLERLPTVSSGTRATVRLGIHCNFWHSRATSSVRSFSTTATGDGKNGKTRAKAQEDKGAAGWVSGTEKEKPFRKPKMVDITPEILMEEALLKFVPSLGFSREALNAAAQSLTDAPSFGSLVSPTDLLVFCIDRTTATLQREATEIVTPEMTSFEERAEAVVKRRVQLLTPLYSQWDQALALAASPDAALRISQTLWRASGEICSIAGDDSLTVTGLGRRTVVFSLSLTADLVAVSVSGGGGDGGKTKEEVDTEREKAATEFVERRARDGIFLRNSTEAGASAALSLLTAFPSIALPTSGSPPSLFPLPLTSNTMPSPPSTAQLVEELQKAAQFVATSPQDLQAAVRGLQDRAADLHRKVTAESGREAEGESEGRKAKGEGDPMAALRLFSEEALETGRRIGEQLPKPPLPPIPNKPAGGSPFGLPSPPLDLAPLLSALATPSAPVEFQPSGGRTSSSPDGQMGGETEVKTGDGPTVTGAESSEKPSSPSATGEETGTPRRPPSSSAKMTSESPPSELASGSARNVQWTGYRDTTFQFENDHTDTVRKGTDKGEKSAGGAQKTTGTGLAPP</sequence>
<feature type="compositionally biased region" description="Basic and acidic residues" evidence="1">
    <location>
        <begin position="379"/>
        <end position="401"/>
    </location>
</feature>
<reference evidence="2" key="1">
    <citation type="submission" date="2014-11" db="EMBL/GenBank/DDBJ databases">
        <authorList>
            <person name="Otto D Thomas"/>
            <person name="Naeem Raeece"/>
        </authorList>
    </citation>
    <scope>NUCLEOTIDE SEQUENCE</scope>
</reference>
<feature type="compositionally biased region" description="Polar residues" evidence="1">
    <location>
        <begin position="542"/>
        <end position="558"/>
    </location>
</feature>
<feature type="region of interest" description="Disordered" evidence="1">
    <location>
        <begin position="56"/>
        <end position="85"/>
    </location>
</feature>
<evidence type="ECO:0008006" key="3">
    <source>
        <dbReference type="Google" id="ProtNLM"/>
    </source>
</evidence>
<feature type="compositionally biased region" description="Low complexity" evidence="1">
    <location>
        <begin position="452"/>
        <end position="465"/>
    </location>
</feature>
<feature type="compositionally biased region" description="Pro residues" evidence="1">
    <location>
        <begin position="426"/>
        <end position="435"/>
    </location>
</feature>
<dbReference type="EMBL" id="CDMZ01000800">
    <property type="protein sequence ID" value="CEM21786.1"/>
    <property type="molecule type" value="Genomic_DNA"/>
</dbReference>
<name>A0A0G4G124_9ALVE</name>
<feature type="compositionally biased region" description="Polar residues" evidence="1">
    <location>
        <begin position="581"/>
        <end position="591"/>
    </location>
</feature>
<dbReference type="AlphaFoldDB" id="A0A0G4G124"/>
<dbReference type="VEuPathDB" id="CryptoDB:Cvel_19724"/>
<organism evidence="2">
    <name type="scientific">Chromera velia CCMP2878</name>
    <dbReference type="NCBI Taxonomy" id="1169474"/>
    <lineage>
        <taxon>Eukaryota</taxon>
        <taxon>Sar</taxon>
        <taxon>Alveolata</taxon>
        <taxon>Colpodellida</taxon>
        <taxon>Chromeraceae</taxon>
        <taxon>Chromera</taxon>
    </lineage>
</organism>
<feature type="region of interest" description="Disordered" evidence="1">
    <location>
        <begin position="379"/>
        <end position="403"/>
    </location>
</feature>
<protein>
    <recommendedName>
        <fullName evidence="3">Ubiquinone biosynthesis protein</fullName>
    </recommendedName>
</protein>